<evidence type="ECO:0000256" key="1">
    <source>
        <dbReference type="SAM" id="Phobius"/>
    </source>
</evidence>
<dbReference type="SUPFAM" id="SSF55874">
    <property type="entry name" value="ATPase domain of HSP90 chaperone/DNA topoisomerase II/histidine kinase"/>
    <property type="match status" value="1"/>
</dbReference>
<dbReference type="PANTHER" id="PTHR40448:SF1">
    <property type="entry name" value="TWO-COMPONENT SENSOR HISTIDINE KINASE"/>
    <property type="match status" value="1"/>
</dbReference>
<evidence type="ECO:0000313" key="4">
    <source>
        <dbReference type="Proteomes" id="UP000242656"/>
    </source>
</evidence>
<keyword evidence="1" id="KW-1133">Transmembrane helix</keyword>
<feature type="transmembrane region" description="Helical" evidence="1">
    <location>
        <begin position="84"/>
        <end position="108"/>
    </location>
</feature>
<dbReference type="Proteomes" id="UP000242656">
    <property type="component" value="Unassembled WGS sequence"/>
</dbReference>
<dbReference type="GO" id="GO:0042802">
    <property type="term" value="F:identical protein binding"/>
    <property type="evidence" value="ECO:0007669"/>
    <property type="project" value="TreeGrafter"/>
</dbReference>
<accession>A0A2B0LDY1</accession>
<dbReference type="EMBL" id="NUWN01000109">
    <property type="protein sequence ID" value="PFK30461.1"/>
    <property type="molecule type" value="Genomic_DNA"/>
</dbReference>
<feature type="transmembrane region" description="Helical" evidence="1">
    <location>
        <begin position="153"/>
        <end position="171"/>
    </location>
</feature>
<name>A0A2B0LDY1_BACCE</name>
<evidence type="ECO:0000259" key="2">
    <source>
        <dbReference type="Pfam" id="PF14501"/>
    </source>
</evidence>
<feature type="domain" description="Sensor histidine kinase NatK-like C-terminal" evidence="2">
    <location>
        <begin position="334"/>
        <end position="432"/>
    </location>
</feature>
<keyword evidence="3" id="KW-0067">ATP-binding</keyword>
<dbReference type="Pfam" id="PF14501">
    <property type="entry name" value="HATPase_c_5"/>
    <property type="match status" value="1"/>
</dbReference>
<keyword evidence="3" id="KW-0547">Nucleotide-binding</keyword>
<protein>
    <submittedName>
        <fullName evidence="3">ATP-binding protein</fullName>
    </submittedName>
</protein>
<dbReference type="InterPro" id="IPR036890">
    <property type="entry name" value="HATPase_C_sf"/>
</dbReference>
<dbReference type="AlphaFoldDB" id="A0A2B0LDY1"/>
<sequence>MYVYSVAAIMLMGISHVLLYIRLIRYNRLSYTMVITLSIVFTILLGVVVTVTGYPEFNIIMLLLFLLSLGLMQDELTLMQSLYFALVSLVSITLVKIVMLDLGMKLFLLTPFSLYIWTESVISLIVSIVMIIAIVLWRKPIQKIAQFIIDSPLYYISYGLLAIGLIIELILNMPTTNVLAALHRQYGEISYIAAIVLFFVLLLMVLISWHLTKEKLLEEHQMRLDKELLNYVEKLEFMHDELASFRHDYINVLLALEEGVRTKNVKQIERVYYDVIAPTSKMIDSHELDIVKLSRVHIPEIKSVLSVKVVTSQQQQVNVMVDIPHKIEAIAMPIVTFIRAISILLDNAIEEAVRSKDKKLQIAFFEMEGRQYFIVRNSCEYESIDLQRIYEKRYSRKKGNRGYGLFSLKRMIDKTNNATLETTFVAPYFTQTFILKK</sequence>
<keyword evidence="1" id="KW-0812">Transmembrane</keyword>
<reference evidence="3 4" key="1">
    <citation type="submission" date="2017-09" db="EMBL/GenBank/DDBJ databases">
        <title>Large-scale bioinformatics analysis of Bacillus genomes uncovers conserved roles of natural products in bacterial physiology.</title>
        <authorList>
            <consortium name="Agbiome Team Llc"/>
            <person name="Bleich R.M."/>
            <person name="Grubbs K.J."/>
            <person name="Santa Maria K.C."/>
            <person name="Allen S.E."/>
            <person name="Farag S."/>
            <person name="Shank E.A."/>
            <person name="Bowers A."/>
        </authorList>
    </citation>
    <scope>NUCLEOTIDE SEQUENCE [LARGE SCALE GENOMIC DNA]</scope>
    <source>
        <strain evidence="3 4">AFS083043</strain>
    </source>
</reference>
<keyword evidence="1" id="KW-0472">Membrane</keyword>
<feature type="transmembrane region" description="Helical" evidence="1">
    <location>
        <begin position="31"/>
        <end position="51"/>
    </location>
</feature>
<feature type="transmembrane region" description="Helical" evidence="1">
    <location>
        <begin position="57"/>
        <end position="72"/>
    </location>
</feature>
<dbReference type="GO" id="GO:0005524">
    <property type="term" value="F:ATP binding"/>
    <property type="evidence" value="ECO:0007669"/>
    <property type="project" value="UniProtKB-KW"/>
</dbReference>
<dbReference type="Gene3D" id="3.30.565.10">
    <property type="entry name" value="Histidine kinase-like ATPase, C-terminal domain"/>
    <property type="match status" value="1"/>
</dbReference>
<feature type="transmembrane region" description="Helical" evidence="1">
    <location>
        <begin position="114"/>
        <end position="137"/>
    </location>
</feature>
<organism evidence="3 4">
    <name type="scientific">Bacillus cereus</name>
    <dbReference type="NCBI Taxonomy" id="1396"/>
    <lineage>
        <taxon>Bacteria</taxon>
        <taxon>Bacillati</taxon>
        <taxon>Bacillota</taxon>
        <taxon>Bacilli</taxon>
        <taxon>Bacillales</taxon>
        <taxon>Bacillaceae</taxon>
        <taxon>Bacillus</taxon>
        <taxon>Bacillus cereus group</taxon>
    </lineage>
</organism>
<comment type="caution">
    <text evidence="3">The sequence shown here is derived from an EMBL/GenBank/DDBJ whole genome shotgun (WGS) entry which is preliminary data.</text>
</comment>
<gene>
    <name evidence="3" type="ORF">COI93_22305</name>
</gene>
<evidence type="ECO:0000313" key="3">
    <source>
        <dbReference type="EMBL" id="PFK30461.1"/>
    </source>
</evidence>
<feature type="transmembrane region" description="Helical" evidence="1">
    <location>
        <begin position="191"/>
        <end position="212"/>
    </location>
</feature>
<feature type="transmembrane region" description="Helical" evidence="1">
    <location>
        <begin position="6"/>
        <end position="24"/>
    </location>
</feature>
<dbReference type="RefSeq" id="WP_098492590.1">
    <property type="nucleotide sequence ID" value="NZ_NUWN01000109.1"/>
</dbReference>
<proteinExistence type="predicted"/>
<dbReference type="InterPro" id="IPR032834">
    <property type="entry name" value="NatK-like_C"/>
</dbReference>
<dbReference type="PANTHER" id="PTHR40448">
    <property type="entry name" value="TWO-COMPONENT SENSOR HISTIDINE KINASE"/>
    <property type="match status" value="1"/>
</dbReference>